<evidence type="ECO:0000256" key="1">
    <source>
        <dbReference type="SAM" id="Phobius"/>
    </source>
</evidence>
<keyword evidence="1" id="KW-1133">Transmembrane helix</keyword>
<feature type="transmembrane region" description="Helical" evidence="1">
    <location>
        <begin position="12"/>
        <end position="35"/>
    </location>
</feature>
<keyword evidence="3" id="KW-1185">Reference proteome</keyword>
<protein>
    <recommendedName>
        <fullName evidence="4">Copper resistance protein D domain-containing protein</fullName>
    </recommendedName>
</protein>
<organism evidence="2 3">
    <name type="scientific">Steroidobacter agaridevorans</name>
    <dbReference type="NCBI Taxonomy" id="2695856"/>
    <lineage>
        <taxon>Bacteria</taxon>
        <taxon>Pseudomonadati</taxon>
        <taxon>Pseudomonadota</taxon>
        <taxon>Gammaproteobacteria</taxon>
        <taxon>Steroidobacterales</taxon>
        <taxon>Steroidobacteraceae</taxon>
        <taxon>Steroidobacter</taxon>
    </lineage>
</organism>
<evidence type="ECO:0008006" key="4">
    <source>
        <dbReference type="Google" id="ProtNLM"/>
    </source>
</evidence>
<keyword evidence="1" id="KW-0812">Transmembrane</keyword>
<feature type="transmembrane region" description="Helical" evidence="1">
    <location>
        <begin position="55"/>
        <end position="75"/>
    </location>
</feature>
<evidence type="ECO:0000313" key="3">
    <source>
        <dbReference type="Proteomes" id="UP000445000"/>
    </source>
</evidence>
<feature type="transmembrane region" description="Helical" evidence="1">
    <location>
        <begin position="87"/>
        <end position="107"/>
    </location>
</feature>
<accession>A0A829YLX0</accession>
<reference evidence="3" key="1">
    <citation type="submission" date="2020-01" db="EMBL/GenBank/DDBJ databases">
        <title>'Steroidobacter agaridevorans' sp. nov., agar-degrading bacteria isolated from rhizosphere soils.</title>
        <authorList>
            <person name="Ikenaga M."/>
            <person name="Kataoka M."/>
            <person name="Murouchi A."/>
            <person name="Katsuragi S."/>
            <person name="Sakai M."/>
        </authorList>
    </citation>
    <scope>NUCLEOTIDE SEQUENCE [LARGE SCALE GENOMIC DNA]</scope>
    <source>
        <strain evidence="3">YU21-B</strain>
    </source>
</reference>
<dbReference type="AlphaFoldDB" id="A0A829YLX0"/>
<sequence>MTTVTLLLLARVLHILGGVIWAGSMFALSFAIIPIGTRHADEGAGRWTALATRKLGPASGIAALITVLSGMYLFATLHDGDTSTGGIVLATGAAAAVLSFLVGVLIGRPAGMKMAKLQGAASKSAGDLAELASLGRRAAVSSRVSGILLGLAVLSMAMFRYAPALAG</sequence>
<comment type="caution">
    <text evidence="2">The sequence shown here is derived from an EMBL/GenBank/DDBJ whole genome shotgun (WGS) entry which is preliminary data.</text>
</comment>
<dbReference type="RefSeq" id="WP_161815940.1">
    <property type="nucleotide sequence ID" value="NZ_BLJN01000008.1"/>
</dbReference>
<keyword evidence="1" id="KW-0472">Membrane</keyword>
<feature type="transmembrane region" description="Helical" evidence="1">
    <location>
        <begin position="144"/>
        <end position="162"/>
    </location>
</feature>
<name>A0A829YLX0_9GAMM</name>
<gene>
    <name evidence="2" type="ORF">GCM10011487_63570</name>
</gene>
<dbReference type="EMBL" id="BLJN01000008">
    <property type="protein sequence ID" value="GFE84357.1"/>
    <property type="molecule type" value="Genomic_DNA"/>
</dbReference>
<dbReference type="Proteomes" id="UP000445000">
    <property type="component" value="Unassembled WGS sequence"/>
</dbReference>
<proteinExistence type="predicted"/>
<evidence type="ECO:0000313" key="2">
    <source>
        <dbReference type="EMBL" id="GFE84357.1"/>
    </source>
</evidence>